<evidence type="ECO:0000313" key="14">
    <source>
        <dbReference type="EMBL" id="CAJ54829.1"/>
    </source>
</evidence>
<dbReference type="InterPro" id="IPR004772">
    <property type="entry name" value="TrkH"/>
</dbReference>
<feature type="binding site" evidence="12">
    <location>
        <position position="436"/>
    </location>
    <ligand>
        <name>K(+)</name>
        <dbReference type="ChEBI" id="CHEBI:29103"/>
    </ligand>
</feature>
<evidence type="ECO:0000313" key="15">
    <source>
        <dbReference type="Proteomes" id="UP000002430"/>
    </source>
</evidence>
<dbReference type="InterPro" id="IPR003445">
    <property type="entry name" value="Cat_transpt"/>
</dbReference>
<feature type="transmembrane region" description="Helical" evidence="13">
    <location>
        <begin position="394"/>
        <end position="419"/>
    </location>
</feature>
<dbReference type="OrthoDB" id="9810952at2"/>
<keyword evidence="5" id="KW-0997">Cell inner membrane</keyword>
<feature type="binding site" evidence="12">
    <location>
        <position position="110"/>
    </location>
    <ligand>
        <name>K(+)</name>
        <dbReference type="ChEBI" id="CHEBI:29103"/>
    </ligand>
</feature>
<comment type="similarity">
    <text evidence="2">Belongs to the TrkH potassium transport family.</text>
</comment>
<dbReference type="PIRSF" id="PIRSF006247">
    <property type="entry name" value="TrkH"/>
    <property type="match status" value="1"/>
</dbReference>
<dbReference type="EMBL" id="AM180252">
    <property type="protein sequence ID" value="CAJ54829.1"/>
    <property type="molecule type" value="Genomic_DNA"/>
</dbReference>
<evidence type="ECO:0000256" key="3">
    <source>
        <dbReference type="ARBA" id="ARBA00022448"/>
    </source>
</evidence>
<dbReference type="AlphaFoldDB" id="Q1MQ98"/>
<evidence type="ECO:0000256" key="1">
    <source>
        <dbReference type="ARBA" id="ARBA00004429"/>
    </source>
</evidence>
<keyword evidence="4" id="KW-1003">Cell membrane</keyword>
<evidence type="ECO:0000256" key="11">
    <source>
        <dbReference type="ARBA" id="ARBA00023136"/>
    </source>
</evidence>
<evidence type="ECO:0000256" key="12">
    <source>
        <dbReference type="PIRSR" id="PIRSR006247-1"/>
    </source>
</evidence>
<keyword evidence="10" id="KW-0406">Ion transport</keyword>
<feature type="transmembrane region" description="Helical" evidence="13">
    <location>
        <begin position="7"/>
        <end position="27"/>
    </location>
</feature>
<keyword evidence="3" id="KW-0813">Transport</keyword>
<evidence type="ECO:0000256" key="4">
    <source>
        <dbReference type="ARBA" id="ARBA00022475"/>
    </source>
</evidence>
<evidence type="ECO:0000256" key="10">
    <source>
        <dbReference type="ARBA" id="ARBA00023065"/>
    </source>
</evidence>
<dbReference type="PANTHER" id="PTHR32024:SF2">
    <property type="entry name" value="TRK SYSTEM POTASSIUM UPTAKE PROTEIN TRKG-RELATED"/>
    <property type="match status" value="1"/>
</dbReference>
<feature type="transmembrane region" description="Helical" evidence="13">
    <location>
        <begin position="39"/>
        <end position="58"/>
    </location>
</feature>
<feature type="transmembrane region" description="Helical" evidence="13">
    <location>
        <begin position="272"/>
        <end position="293"/>
    </location>
</feature>
<dbReference type="Proteomes" id="UP000002430">
    <property type="component" value="Chromosome"/>
</dbReference>
<keyword evidence="12" id="KW-0479">Metal-binding</keyword>
<feature type="transmembrane region" description="Helical" evidence="13">
    <location>
        <begin position="459"/>
        <end position="480"/>
    </location>
</feature>
<accession>Q1MQ98</accession>
<dbReference type="GO" id="GO:0015379">
    <property type="term" value="F:potassium:chloride symporter activity"/>
    <property type="evidence" value="ECO:0007669"/>
    <property type="project" value="InterPro"/>
</dbReference>
<name>Q1MQ98_LAWIP</name>
<evidence type="ECO:0000256" key="8">
    <source>
        <dbReference type="ARBA" id="ARBA00022958"/>
    </source>
</evidence>
<feature type="transmembrane region" description="Helical" evidence="13">
    <location>
        <begin position="70"/>
        <end position="92"/>
    </location>
</feature>
<sequence>MQLRSVFFIIGVLLICIGTSIIFPLLTSIYYNDGVAKDLALSLSVVIISGFLLAFICHQNNPIILSNQEGFAVVGLCWIIASIAGSLPYVYIGIPFTDAVFETASGFTTTGATILTDIEAIPKSILLWRSLTHWLGGMGIILLSLAVLPLLGVGGMQLYKAEVPGPSPDKLTPHMQDTAMLLWKVYGIMTLFQIILLYLAGMDLFDAINQTFSTVSTGGFSTKNNSIAAFPTPVIQWIIILFMFASGINFTLHYKLLLGLLPHYTHDTEFNLYTLLLIIGAITIGVLLIFYHIYPSNTLSQIEQIVRASVFQLVSICTTTGFITEDYSKWPQLAQGILLFFMFMGACAGSTAGGLKTMRIIVIAKVAYQEIFRLLHPHSIRFAKLGDKTIQKDVLSGIIGFLILYLFILLINTLALMALNYDLITSFSATLTCLSNVGPGLGSVGPVDNFHHLDNIAKWFLIFCMLLGRLEIYAILILFIPEFWKALK</sequence>
<feature type="binding site" evidence="12">
    <location>
        <position position="109"/>
    </location>
    <ligand>
        <name>K(+)</name>
        <dbReference type="ChEBI" id="CHEBI:29103"/>
    </ligand>
</feature>
<dbReference type="STRING" id="363253.LI0775"/>
<keyword evidence="7 13" id="KW-0812">Transmembrane</keyword>
<dbReference type="NCBIfam" id="TIGR00933">
    <property type="entry name" value="2a38"/>
    <property type="match status" value="1"/>
</dbReference>
<keyword evidence="8 12" id="KW-0630">Potassium</keyword>
<reference evidence="14 15" key="1">
    <citation type="submission" date="2005-11" db="EMBL/GenBank/DDBJ databases">
        <title>The complete genome sequence of Lawsonia intracellularis: the causative agent of proliferative enteropathy.</title>
        <authorList>
            <person name="Kaur K."/>
            <person name="Zhang Q."/>
            <person name="Beckler D."/>
            <person name="Munir S."/>
            <person name="Li L."/>
            <person name="Kinsley K."/>
            <person name="Herron L."/>
            <person name="Peterson A."/>
            <person name="May B."/>
            <person name="Singh S."/>
            <person name="Gebhart C."/>
            <person name="Kapur V."/>
        </authorList>
    </citation>
    <scope>NUCLEOTIDE SEQUENCE [LARGE SCALE GENOMIC DNA]</scope>
    <source>
        <strain evidence="14 15">PHE/MN1-00</strain>
    </source>
</reference>
<feature type="binding site" evidence="12">
    <location>
        <position position="320"/>
    </location>
    <ligand>
        <name>K(+)</name>
        <dbReference type="ChEBI" id="CHEBI:29103"/>
    </ligand>
</feature>
<evidence type="ECO:0000256" key="9">
    <source>
        <dbReference type="ARBA" id="ARBA00022989"/>
    </source>
</evidence>
<feature type="transmembrane region" description="Helical" evidence="13">
    <location>
        <begin position="336"/>
        <end position="355"/>
    </location>
</feature>
<evidence type="ECO:0000256" key="5">
    <source>
        <dbReference type="ARBA" id="ARBA00022519"/>
    </source>
</evidence>
<feature type="binding site" evidence="12">
    <location>
        <position position="319"/>
    </location>
    <ligand>
        <name>K(+)</name>
        <dbReference type="ChEBI" id="CHEBI:29103"/>
    </ligand>
</feature>
<keyword evidence="11 13" id="KW-0472">Membrane</keyword>
<evidence type="ECO:0000256" key="13">
    <source>
        <dbReference type="SAM" id="Phobius"/>
    </source>
</evidence>
<feature type="transmembrane region" description="Helical" evidence="13">
    <location>
        <begin position="179"/>
        <end position="200"/>
    </location>
</feature>
<evidence type="ECO:0000256" key="6">
    <source>
        <dbReference type="ARBA" id="ARBA00022538"/>
    </source>
</evidence>
<feature type="binding site" evidence="12">
    <location>
        <position position="218"/>
    </location>
    <ligand>
        <name>K(+)</name>
        <dbReference type="ChEBI" id="CHEBI:29103"/>
    </ligand>
</feature>
<feature type="binding site" evidence="12">
    <location>
        <position position="437"/>
    </location>
    <ligand>
        <name>K(+)</name>
        <dbReference type="ChEBI" id="CHEBI:29103"/>
    </ligand>
</feature>
<dbReference type="PANTHER" id="PTHR32024">
    <property type="entry name" value="TRK SYSTEM POTASSIUM UPTAKE PROTEIN TRKG-RELATED"/>
    <property type="match status" value="1"/>
</dbReference>
<dbReference type="eggNOG" id="COG0168">
    <property type="taxonomic scope" value="Bacteria"/>
</dbReference>
<evidence type="ECO:0000256" key="2">
    <source>
        <dbReference type="ARBA" id="ARBA00009137"/>
    </source>
</evidence>
<dbReference type="Pfam" id="PF02386">
    <property type="entry name" value="TrkH"/>
    <property type="match status" value="1"/>
</dbReference>
<feature type="transmembrane region" description="Helical" evidence="13">
    <location>
        <begin position="134"/>
        <end position="159"/>
    </location>
</feature>
<dbReference type="HOGENOM" id="CLU_030708_0_2_7"/>
<keyword evidence="9 13" id="KW-1133">Transmembrane helix</keyword>
<dbReference type="KEGG" id="lip:LI0775"/>
<gene>
    <name evidence="14" type="primary">trkH</name>
    <name evidence="14" type="ordered locus">LI0775</name>
</gene>
<proteinExistence type="inferred from homology"/>
<evidence type="ECO:0000256" key="7">
    <source>
        <dbReference type="ARBA" id="ARBA00022692"/>
    </source>
</evidence>
<feature type="transmembrane region" description="Helical" evidence="13">
    <location>
        <begin position="234"/>
        <end position="252"/>
    </location>
</feature>
<organism evidence="14 15">
    <name type="scientific">Lawsonia intracellularis (strain PHE/MN1-00)</name>
    <dbReference type="NCBI Taxonomy" id="363253"/>
    <lineage>
        <taxon>Bacteria</taxon>
        <taxon>Pseudomonadati</taxon>
        <taxon>Thermodesulfobacteriota</taxon>
        <taxon>Desulfovibrionia</taxon>
        <taxon>Desulfovibrionales</taxon>
        <taxon>Desulfovibrionaceae</taxon>
        <taxon>Lawsonia</taxon>
    </lineage>
</organism>
<protein>
    <submittedName>
        <fullName evidence="14">Trk-type K+ transport systems, membrane components</fullName>
    </submittedName>
</protein>
<keyword evidence="15" id="KW-1185">Reference proteome</keyword>
<dbReference type="GO" id="GO:0046872">
    <property type="term" value="F:metal ion binding"/>
    <property type="evidence" value="ECO:0007669"/>
    <property type="project" value="UniProtKB-KW"/>
</dbReference>
<dbReference type="GO" id="GO:0005886">
    <property type="term" value="C:plasma membrane"/>
    <property type="evidence" value="ECO:0007669"/>
    <property type="project" value="UniProtKB-SubCell"/>
</dbReference>
<dbReference type="RefSeq" id="WP_011526858.1">
    <property type="nucleotide sequence ID" value="NC_008011.1"/>
</dbReference>
<comment type="subcellular location">
    <subcellularLocation>
        <location evidence="1">Cell inner membrane</location>
        <topology evidence="1">Multi-pass membrane protein</topology>
    </subcellularLocation>
</comment>
<keyword evidence="6" id="KW-0633">Potassium transport</keyword>